<dbReference type="Gene3D" id="3.40.50.1820">
    <property type="entry name" value="alpha/beta hydrolase"/>
    <property type="match status" value="1"/>
</dbReference>
<accession>A0A9D4UCA3</accession>
<sequence length="404" mass="45838">MSLGVVEVASLLGFGRYFCKRCCHSGYSDSRDWSPASYDDFEPIPRMCRIVLAVYEDDLSKPKWAPEGGYRMDIESVLKRAVYKDTHGHVSPYLIYVDHDAQDIVLAIRGLNLGKKKDYEALLDNKPGEEHFDNGFVHHGLLKSAKWLLNKEADRLKGLLSQYPSYKLSVAGHSLGSGVAAMFAMLVANDRSILGNVARRRIRCYAIAPARCMSLNLAVRHADIIYSVILQDDFLPRTVTPLEDIFKSIFCLPCLIFSRCLKDTFMWEKKVLKDPRRLYTPGTVFHIVDRRFCGIGTLPPFVRTAVPVEGRFEHVILSCNATKDHSLIWIEKESQKALEILREDDAALELPTPQKMTRKKTIKEQHKAALEKAQSLNIPNAFSQDIEDDEKSVNSEEEMKGRES</sequence>
<gene>
    <name evidence="4" type="ORF">GOP47_0019950</name>
</gene>
<dbReference type="InterPro" id="IPR029058">
    <property type="entry name" value="AB_hydrolase_fold"/>
</dbReference>
<evidence type="ECO:0000313" key="4">
    <source>
        <dbReference type="EMBL" id="KAI5065255.1"/>
    </source>
</evidence>
<evidence type="ECO:0000259" key="3">
    <source>
        <dbReference type="Pfam" id="PF03893"/>
    </source>
</evidence>
<dbReference type="PANTHER" id="PTHR46398">
    <property type="entry name" value="ALPHA/BETA-HYDROLASES SUPERFAMILY PROTEIN"/>
    <property type="match status" value="1"/>
</dbReference>
<evidence type="ECO:0000313" key="5">
    <source>
        <dbReference type="Proteomes" id="UP000886520"/>
    </source>
</evidence>
<dbReference type="InterPro" id="IPR005592">
    <property type="entry name" value="Mono/diacylglycerol_lipase_N"/>
</dbReference>
<evidence type="ECO:0000256" key="1">
    <source>
        <dbReference type="SAM" id="MobiDB-lite"/>
    </source>
</evidence>
<feature type="compositionally biased region" description="Polar residues" evidence="1">
    <location>
        <begin position="374"/>
        <end position="383"/>
    </location>
</feature>
<evidence type="ECO:0000259" key="2">
    <source>
        <dbReference type="Pfam" id="PF01764"/>
    </source>
</evidence>
<dbReference type="AlphaFoldDB" id="A0A9D4UCA3"/>
<dbReference type="Pfam" id="PF03893">
    <property type="entry name" value="Lipase3_N"/>
    <property type="match status" value="1"/>
</dbReference>
<name>A0A9D4UCA3_ADICA</name>
<organism evidence="4 5">
    <name type="scientific">Adiantum capillus-veneris</name>
    <name type="common">Maidenhair fern</name>
    <dbReference type="NCBI Taxonomy" id="13818"/>
    <lineage>
        <taxon>Eukaryota</taxon>
        <taxon>Viridiplantae</taxon>
        <taxon>Streptophyta</taxon>
        <taxon>Embryophyta</taxon>
        <taxon>Tracheophyta</taxon>
        <taxon>Polypodiopsida</taxon>
        <taxon>Polypodiidae</taxon>
        <taxon>Polypodiales</taxon>
        <taxon>Pteridineae</taxon>
        <taxon>Pteridaceae</taxon>
        <taxon>Vittarioideae</taxon>
        <taxon>Adiantum</taxon>
    </lineage>
</organism>
<dbReference type="SUPFAM" id="SSF53474">
    <property type="entry name" value="alpha/beta-Hydrolases"/>
    <property type="match status" value="1"/>
</dbReference>
<feature type="domain" description="Fungal lipase-type" evidence="2">
    <location>
        <begin position="105"/>
        <end position="239"/>
    </location>
</feature>
<comment type="caution">
    <text evidence="4">The sequence shown here is derived from an EMBL/GenBank/DDBJ whole genome shotgun (WGS) entry which is preliminary data.</text>
</comment>
<proteinExistence type="predicted"/>
<protein>
    <submittedName>
        <fullName evidence="4">Uncharacterized protein</fullName>
    </submittedName>
</protein>
<keyword evidence="5" id="KW-1185">Reference proteome</keyword>
<feature type="compositionally biased region" description="Basic and acidic residues" evidence="1">
    <location>
        <begin position="391"/>
        <end position="404"/>
    </location>
</feature>
<dbReference type="OrthoDB" id="438440at2759"/>
<dbReference type="EMBL" id="JABFUD020000019">
    <property type="protein sequence ID" value="KAI5065255.1"/>
    <property type="molecule type" value="Genomic_DNA"/>
</dbReference>
<reference evidence="4" key="1">
    <citation type="submission" date="2021-01" db="EMBL/GenBank/DDBJ databases">
        <title>Adiantum capillus-veneris genome.</title>
        <authorList>
            <person name="Fang Y."/>
            <person name="Liao Q."/>
        </authorList>
    </citation>
    <scope>NUCLEOTIDE SEQUENCE</scope>
    <source>
        <strain evidence="4">H3</strain>
        <tissue evidence="4">Leaf</tissue>
    </source>
</reference>
<feature type="region of interest" description="Disordered" evidence="1">
    <location>
        <begin position="355"/>
        <end position="404"/>
    </location>
</feature>
<dbReference type="GO" id="GO:0016042">
    <property type="term" value="P:lipid catabolic process"/>
    <property type="evidence" value="ECO:0007669"/>
    <property type="project" value="InterPro"/>
</dbReference>
<dbReference type="Pfam" id="PF01764">
    <property type="entry name" value="Lipase_3"/>
    <property type="match status" value="1"/>
</dbReference>
<feature type="domain" description="Mono-/di-acylglycerol lipase N-terminal" evidence="3">
    <location>
        <begin position="6"/>
        <end position="70"/>
    </location>
</feature>
<dbReference type="InterPro" id="IPR002921">
    <property type="entry name" value="Fungal_lipase-type"/>
</dbReference>
<dbReference type="PANTHER" id="PTHR46398:SF7">
    <property type="entry name" value="ALPHA_BETA-HYDROLASES SUPERFAMILY PROTEIN"/>
    <property type="match status" value="1"/>
</dbReference>
<dbReference type="CDD" id="cd00519">
    <property type="entry name" value="Lipase_3"/>
    <property type="match status" value="1"/>
</dbReference>
<dbReference type="Proteomes" id="UP000886520">
    <property type="component" value="Chromosome 19"/>
</dbReference>